<gene>
    <name evidence="6" type="ORF">EHW97_07490</name>
</gene>
<dbReference type="PROSITE" id="PS50106">
    <property type="entry name" value="PDZ"/>
    <property type="match status" value="1"/>
</dbReference>
<dbReference type="PANTHER" id="PTHR43343:SF3">
    <property type="entry name" value="PROTEASE DO-LIKE 8, CHLOROPLASTIC"/>
    <property type="match status" value="1"/>
</dbReference>
<evidence type="ECO:0000256" key="1">
    <source>
        <dbReference type="ARBA" id="ARBA00022670"/>
    </source>
</evidence>
<dbReference type="Gene3D" id="2.30.42.10">
    <property type="match status" value="1"/>
</dbReference>
<feature type="compositionally biased region" description="Basic and acidic residues" evidence="3">
    <location>
        <begin position="59"/>
        <end position="74"/>
    </location>
</feature>
<dbReference type="InterPro" id="IPR051201">
    <property type="entry name" value="Chloro_Bact_Ser_Proteases"/>
</dbReference>
<accession>A0A3N6WT13</accession>
<keyword evidence="1" id="KW-0645">Protease</keyword>
<feature type="region of interest" description="Disordered" evidence="3">
    <location>
        <begin position="1"/>
        <end position="146"/>
    </location>
</feature>
<feature type="domain" description="PDZ" evidence="5">
    <location>
        <begin position="407"/>
        <end position="494"/>
    </location>
</feature>
<dbReference type="InterPro" id="IPR001478">
    <property type="entry name" value="PDZ"/>
</dbReference>
<feature type="transmembrane region" description="Helical" evidence="4">
    <location>
        <begin position="150"/>
        <end position="172"/>
    </location>
</feature>
<dbReference type="EMBL" id="RQJX01000008">
    <property type="protein sequence ID" value="RQN08152.1"/>
    <property type="molecule type" value="Genomic_DNA"/>
</dbReference>
<evidence type="ECO:0000256" key="4">
    <source>
        <dbReference type="SAM" id="Phobius"/>
    </source>
</evidence>
<evidence type="ECO:0000256" key="2">
    <source>
        <dbReference type="ARBA" id="ARBA00022801"/>
    </source>
</evidence>
<dbReference type="Pfam" id="PF13180">
    <property type="entry name" value="PDZ_2"/>
    <property type="match status" value="1"/>
</dbReference>
<feature type="compositionally biased region" description="Pro residues" evidence="3">
    <location>
        <begin position="45"/>
        <end position="58"/>
    </location>
</feature>
<feature type="compositionally biased region" description="Low complexity" evidence="3">
    <location>
        <begin position="129"/>
        <end position="143"/>
    </location>
</feature>
<protein>
    <submittedName>
        <fullName evidence="6">PDZ domain-containing protein</fullName>
    </submittedName>
</protein>
<dbReference type="GO" id="GO:0006508">
    <property type="term" value="P:proteolysis"/>
    <property type="evidence" value="ECO:0007669"/>
    <property type="project" value="UniProtKB-KW"/>
</dbReference>
<reference evidence="6 7" key="1">
    <citation type="submission" date="2018-11" db="EMBL/GenBank/DDBJ databases">
        <authorList>
            <person name="Li F."/>
        </authorList>
    </citation>
    <scope>NUCLEOTIDE SEQUENCE [LARGE SCALE GENOMIC DNA]</scope>
    <source>
        <strain evidence="6 7">YS17T</strain>
    </source>
</reference>
<evidence type="ECO:0000313" key="7">
    <source>
        <dbReference type="Proteomes" id="UP000275225"/>
    </source>
</evidence>
<dbReference type="SUPFAM" id="SSF50156">
    <property type="entry name" value="PDZ domain-like"/>
    <property type="match status" value="1"/>
</dbReference>
<proteinExistence type="predicted"/>
<dbReference type="AlphaFoldDB" id="A0A3N6WT13"/>
<dbReference type="InterPro" id="IPR001940">
    <property type="entry name" value="Peptidase_S1C"/>
</dbReference>
<keyword evidence="2" id="KW-0378">Hydrolase</keyword>
<dbReference type="PRINTS" id="PR00834">
    <property type="entry name" value="PROTEASES2C"/>
</dbReference>
<feature type="compositionally biased region" description="Low complexity" evidence="3">
    <location>
        <begin position="26"/>
        <end position="36"/>
    </location>
</feature>
<dbReference type="GO" id="GO:0004252">
    <property type="term" value="F:serine-type endopeptidase activity"/>
    <property type="evidence" value="ECO:0007669"/>
    <property type="project" value="InterPro"/>
</dbReference>
<sequence>MTDSQDPYADRPYVPPAGPRGPQDPASPAAPASSGGENAGEPGGPASPHPHQPTPPAEPHGDPLDPNRRDEDTTRFAQAPGGPASGPGVPPPGPDAAREAHTPQGGPFVSDSEHTTVLGAPPAGPGATPPGAGATPQSGGSTRPPRRGRLVAAVVGIVLLAGAAGVGGAALYDEFSNGSGLSPRTTNTGTSLDDPASSDLPAGTVEQVAQKMMPSVVQINFAGSGEGGSGTGVIISEDGQILTNNHVVEAAADGGTLTVSFNDGTNAEATIIGRDPATDIAVIQAEGVSNLTPADFGRSSEVRVGQEVVAIGSPFGLESTVTQGIISALNRPVSPGSQTSDSDTVTTFPAIQTDAAINPGNSGGPLVDLEGRVIGINSAIRSSGIEGGSIGLGFAIPSDLARNVAAQILDGKTVEHARIGITVQNATSDDQITGIGARVADVEPGGPGDDAGLREGDIVTSVDDHPVASNQALIATIRGYQPGDEVTLTILRDGRQEQVQVTLGSDQGDLAR</sequence>
<dbReference type="SUPFAM" id="SSF50494">
    <property type="entry name" value="Trypsin-like serine proteases"/>
    <property type="match status" value="1"/>
</dbReference>
<organism evidence="6 7">
    <name type="scientific">Aeromicrobium camelliae</name>
    <dbReference type="NCBI Taxonomy" id="1538144"/>
    <lineage>
        <taxon>Bacteria</taxon>
        <taxon>Bacillati</taxon>
        <taxon>Actinomycetota</taxon>
        <taxon>Actinomycetes</taxon>
        <taxon>Propionibacteriales</taxon>
        <taxon>Nocardioidaceae</taxon>
        <taxon>Aeromicrobium</taxon>
    </lineage>
</organism>
<evidence type="ECO:0000256" key="3">
    <source>
        <dbReference type="SAM" id="MobiDB-lite"/>
    </source>
</evidence>
<dbReference type="Pfam" id="PF13365">
    <property type="entry name" value="Trypsin_2"/>
    <property type="match status" value="1"/>
</dbReference>
<dbReference type="Gene3D" id="2.40.10.120">
    <property type="match status" value="1"/>
</dbReference>
<keyword evidence="4" id="KW-0472">Membrane</keyword>
<evidence type="ECO:0000313" key="6">
    <source>
        <dbReference type="EMBL" id="RQN08152.1"/>
    </source>
</evidence>
<evidence type="ECO:0000259" key="5">
    <source>
        <dbReference type="PROSITE" id="PS50106"/>
    </source>
</evidence>
<name>A0A3N6WT13_9ACTN</name>
<feature type="region of interest" description="Disordered" evidence="3">
    <location>
        <begin position="178"/>
        <end position="198"/>
    </location>
</feature>
<keyword evidence="7" id="KW-1185">Reference proteome</keyword>
<feature type="compositionally biased region" description="Polar residues" evidence="3">
    <location>
        <begin position="178"/>
        <end position="191"/>
    </location>
</feature>
<dbReference type="RefSeq" id="WP_124236548.1">
    <property type="nucleotide sequence ID" value="NZ_JBHUFI010000006.1"/>
</dbReference>
<dbReference type="SMART" id="SM00228">
    <property type="entry name" value="PDZ"/>
    <property type="match status" value="1"/>
</dbReference>
<dbReference type="Proteomes" id="UP000275225">
    <property type="component" value="Unassembled WGS sequence"/>
</dbReference>
<keyword evidence="4" id="KW-1133">Transmembrane helix</keyword>
<keyword evidence="4" id="KW-0812">Transmembrane</keyword>
<dbReference type="PANTHER" id="PTHR43343">
    <property type="entry name" value="PEPTIDASE S12"/>
    <property type="match status" value="1"/>
</dbReference>
<dbReference type="CDD" id="cd06779">
    <property type="entry name" value="cpPDZ_Deg_HtrA-like"/>
    <property type="match status" value="1"/>
</dbReference>
<dbReference type="InterPro" id="IPR009003">
    <property type="entry name" value="Peptidase_S1_PA"/>
</dbReference>
<dbReference type="InterPro" id="IPR036034">
    <property type="entry name" value="PDZ_sf"/>
</dbReference>
<dbReference type="OrthoDB" id="9758917at2"/>
<comment type="caution">
    <text evidence="6">The sequence shown here is derived from an EMBL/GenBank/DDBJ whole genome shotgun (WGS) entry which is preliminary data.</text>
</comment>